<sequence>MASIATQSVPQLMAMQLPLMVPMDIQPRQPPSISTSNLNGHGQLIHKPARYEHLVKWKTQQQEEVESCKAHKTRTTDELHAQRTPPPSTSHTECSKTPSKPTTRCREQWAKQKERQTVSQTSSSTGATVQRKVRPTKHSGTQTKTAQDLVQPQQMLPAHHSDSHQSCQESHQRDNCHPQGRDHSRHQDNAT</sequence>
<feature type="region of interest" description="Disordered" evidence="1">
    <location>
        <begin position="25"/>
        <end position="191"/>
    </location>
</feature>
<evidence type="ECO:0000256" key="1">
    <source>
        <dbReference type="SAM" id="MobiDB-lite"/>
    </source>
</evidence>
<protein>
    <submittedName>
        <fullName evidence="3">Uncharacterized protein</fullName>
    </submittedName>
</protein>
<accession>A0A915IDM4</accession>
<feature type="compositionally biased region" description="Polar residues" evidence="1">
    <location>
        <begin position="89"/>
        <end position="102"/>
    </location>
</feature>
<reference evidence="3" key="1">
    <citation type="submission" date="2022-11" db="UniProtKB">
        <authorList>
            <consortium name="WormBaseParasite"/>
        </authorList>
    </citation>
    <scope>IDENTIFICATION</scope>
</reference>
<feature type="compositionally biased region" description="Polar residues" evidence="1">
    <location>
        <begin position="138"/>
        <end position="154"/>
    </location>
</feature>
<dbReference type="Proteomes" id="UP000887565">
    <property type="component" value="Unplaced"/>
</dbReference>
<name>A0A915IDM4_ROMCU</name>
<organism evidence="2 3">
    <name type="scientific">Romanomermis culicivorax</name>
    <name type="common">Nematode worm</name>
    <dbReference type="NCBI Taxonomy" id="13658"/>
    <lineage>
        <taxon>Eukaryota</taxon>
        <taxon>Metazoa</taxon>
        <taxon>Ecdysozoa</taxon>
        <taxon>Nematoda</taxon>
        <taxon>Enoplea</taxon>
        <taxon>Dorylaimia</taxon>
        <taxon>Mermithida</taxon>
        <taxon>Mermithoidea</taxon>
        <taxon>Mermithidae</taxon>
        <taxon>Romanomermis</taxon>
    </lineage>
</organism>
<feature type="compositionally biased region" description="Polar residues" evidence="1">
    <location>
        <begin position="31"/>
        <end position="40"/>
    </location>
</feature>
<evidence type="ECO:0000313" key="2">
    <source>
        <dbReference type="Proteomes" id="UP000887565"/>
    </source>
</evidence>
<dbReference type="WBParaSite" id="nRc.2.0.1.t12299-RA">
    <property type="protein sequence ID" value="nRc.2.0.1.t12299-RA"/>
    <property type="gene ID" value="nRc.2.0.1.g12299"/>
</dbReference>
<proteinExistence type="predicted"/>
<dbReference type="AlphaFoldDB" id="A0A915IDM4"/>
<feature type="compositionally biased region" description="Basic and acidic residues" evidence="1">
    <location>
        <begin position="170"/>
        <end position="191"/>
    </location>
</feature>
<feature type="compositionally biased region" description="Basic and acidic residues" evidence="1">
    <location>
        <begin position="104"/>
        <end position="116"/>
    </location>
</feature>
<evidence type="ECO:0000313" key="3">
    <source>
        <dbReference type="WBParaSite" id="nRc.2.0.1.t12299-RA"/>
    </source>
</evidence>
<feature type="compositionally biased region" description="Basic and acidic residues" evidence="1">
    <location>
        <begin position="66"/>
        <end position="81"/>
    </location>
</feature>
<keyword evidence="2" id="KW-1185">Reference proteome</keyword>
<feature type="compositionally biased region" description="Polar residues" evidence="1">
    <location>
        <begin position="117"/>
        <end position="128"/>
    </location>
</feature>